<keyword evidence="2" id="KW-1185">Reference proteome</keyword>
<accession>A0A1E7EMM6</accession>
<evidence type="ECO:0000313" key="1">
    <source>
        <dbReference type="EMBL" id="OEU06833.1"/>
    </source>
</evidence>
<dbReference type="AlphaFoldDB" id="A0A1E7EMM6"/>
<proteinExistence type="predicted"/>
<name>A0A1E7EMM6_9STRA</name>
<dbReference type="OrthoDB" id="48258at2759"/>
<organism evidence="1 2">
    <name type="scientific">Fragilariopsis cylindrus CCMP1102</name>
    <dbReference type="NCBI Taxonomy" id="635003"/>
    <lineage>
        <taxon>Eukaryota</taxon>
        <taxon>Sar</taxon>
        <taxon>Stramenopiles</taxon>
        <taxon>Ochrophyta</taxon>
        <taxon>Bacillariophyta</taxon>
        <taxon>Bacillariophyceae</taxon>
        <taxon>Bacillariophycidae</taxon>
        <taxon>Bacillariales</taxon>
        <taxon>Bacillariaceae</taxon>
        <taxon>Fragilariopsis</taxon>
    </lineage>
</organism>
<sequence>MVFVATDCGAIPFKGALGFVLADDEGNIMATCFVLQGQCQYDDKIKSIRHLPYYSIITDRTSLGMGWDVMSALHIALKWFPTYPEINWGKSCQDDKVYNKTEMPLNVFLNSEADELDTTG</sequence>
<protein>
    <submittedName>
        <fullName evidence="1">Uncharacterized protein</fullName>
    </submittedName>
</protein>
<dbReference type="InParanoid" id="A0A1E7EMM6"/>
<evidence type="ECO:0000313" key="2">
    <source>
        <dbReference type="Proteomes" id="UP000095751"/>
    </source>
</evidence>
<dbReference type="EMBL" id="KV784396">
    <property type="protein sequence ID" value="OEU06833.1"/>
    <property type="molecule type" value="Genomic_DNA"/>
</dbReference>
<dbReference type="Proteomes" id="UP000095751">
    <property type="component" value="Unassembled WGS sequence"/>
</dbReference>
<gene>
    <name evidence="1" type="ORF">FRACYDRAFT_252943</name>
</gene>
<dbReference type="KEGG" id="fcy:FRACYDRAFT_252943"/>
<reference evidence="1 2" key="1">
    <citation type="submission" date="2016-09" db="EMBL/GenBank/DDBJ databases">
        <title>Extensive genetic diversity and differential bi-allelic expression allows diatom success in the polar Southern Ocean.</title>
        <authorList>
            <consortium name="DOE Joint Genome Institute"/>
            <person name="Mock T."/>
            <person name="Otillar R.P."/>
            <person name="Strauss J."/>
            <person name="Dupont C."/>
            <person name="Frickenhaus S."/>
            <person name="Maumus F."/>
            <person name="Mcmullan M."/>
            <person name="Sanges R."/>
            <person name="Schmutz J."/>
            <person name="Toseland A."/>
            <person name="Valas R."/>
            <person name="Veluchamy A."/>
            <person name="Ward B.J."/>
            <person name="Allen A."/>
            <person name="Barry K."/>
            <person name="Falciatore A."/>
            <person name="Ferrante M."/>
            <person name="Fortunato A.E."/>
            <person name="Gloeckner G."/>
            <person name="Gruber A."/>
            <person name="Hipkin R."/>
            <person name="Janech M."/>
            <person name="Kroth P."/>
            <person name="Leese F."/>
            <person name="Lindquist E."/>
            <person name="Lyon B.R."/>
            <person name="Martin J."/>
            <person name="Mayer C."/>
            <person name="Parker M."/>
            <person name="Quesneville H."/>
            <person name="Raymond J."/>
            <person name="Uhlig C."/>
            <person name="Valentin K.U."/>
            <person name="Worden A.Z."/>
            <person name="Armbrust E.V."/>
            <person name="Bowler C."/>
            <person name="Green B."/>
            <person name="Moulton V."/>
            <person name="Van Oosterhout C."/>
            <person name="Grigoriev I."/>
        </authorList>
    </citation>
    <scope>NUCLEOTIDE SEQUENCE [LARGE SCALE GENOMIC DNA]</scope>
    <source>
        <strain evidence="1 2">CCMP1102</strain>
    </source>
</reference>